<organism evidence="4 5">
    <name type="scientific">Thalassospira profundimaris</name>
    <dbReference type="NCBI Taxonomy" id="502049"/>
    <lineage>
        <taxon>Bacteria</taxon>
        <taxon>Pseudomonadati</taxon>
        <taxon>Pseudomonadota</taxon>
        <taxon>Alphaproteobacteria</taxon>
        <taxon>Rhodospirillales</taxon>
        <taxon>Thalassospiraceae</taxon>
        <taxon>Thalassospira</taxon>
    </lineage>
</organism>
<proteinExistence type="predicted"/>
<feature type="active site" description="Tele-phosphohistidine intermediate" evidence="2">
    <location>
        <position position="20"/>
    </location>
</feature>
<evidence type="ECO:0000256" key="2">
    <source>
        <dbReference type="PIRSR" id="PIRSR613078-1"/>
    </source>
</evidence>
<dbReference type="GO" id="GO:0045820">
    <property type="term" value="P:negative regulation of glycolytic process"/>
    <property type="evidence" value="ECO:0007669"/>
    <property type="project" value="TreeGrafter"/>
</dbReference>
<evidence type="ECO:0000256" key="1">
    <source>
        <dbReference type="ARBA" id="ARBA00022801"/>
    </source>
</evidence>
<accession>A0A367XLH3</accession>
<dbReference type="GO" id="GO:0043456">
    <property type="term" value="P:regulation of pentose-phosphate shunt"/>
    <property type="evidence" value="ECO:0007669"/>
    <property type="project" value="TreeGrafter"/>
</dbReference>
<dbReference type="CDD" id="cd07067">
    <property type="entry name" value="HP_PGM_like"/>
    <property type="match status" value="1"/>
</dbReference>
<dbReference type="EMBL" id="JPWH01000002">
    <property type="protein sequence ID" value="RCK53641.1"/>
    <property type="molecule type" value="Genomic_DNA"/>
</dbReference>
<dbReference type="PANTHER" id="PTHR46517:SF1">
    <property type="entry name" value="FRUCTOSE-2,6-BISPHOSPHATASE TIGAR"/>
    <property type="match status" value="1"/>
</dbReference>
<feature type="binding site" evidence="3">
    <location>
        <position position="69"/>
    </location>
    <ligand>
        <name>substrate</name>
    </ligand>
</feature>
<dbReference type="Gene3D" id="3.40.50.1240">
    <property type="entry name" value="Phosphoglycerate mutase-like"/>
    <property type="match status" value="1"/>
</dbReference>
<dbReference type="PANTHER" id="PTHR46517">
    <property type="entry name" value="FRUCTOSE-2,6-BISPHOSPHATASE TIGAR"/>
    <property type="match status" value="1"/>
</dbReference>
<name>A0A367XLH3_9PROT</name>
<dbReference type="SMART" id="SM00855">
    <property type="entry name" value="PGAM"/>
    <property type="match status" value="1"/>
</dbReference>
<evidence type="ECO:0000313" key="4">
    <source>
        <dbReference type="EMBL" id="RCK53641.1"/>
    </source>
</evidence>
<comment type="caution">
    <text evidence="4">The sequence shown here is derived from an EMBL/GenBank/DDBJ whole genome shotgun (WGS) entry which is preliminary data.</text>
</comment>
<evidence type="ECO:0000313" key="5">
    <source>
        <dbReference type="Proteomes" id="UP000252517"/>
    </source>
</evidence>
<sequence>MIFPYWHYDMPAVPFVFMRHGETEANRTGVIAGSTEVPLNATGEKQARAAAPLLAEWPWRAVFASPQQRARHTAELAMPGMVPTLLPGLRERHWGDLEGRPVTEICTRYETPPAGEPFNDMCKRVCNALKIALADHDAKQGHTLIVAHSGVMRCILHLTGFAADGPRILNATPFLFIPVEGRWEYQQLGAREHDNPLENAQ</sequence>
<keyword evidence="1" id="KW-0378">Hydrolase</keyword>
<feature type="active site" description="Proton donor/acceptor" evidence="2">
    <location>
        <position position="91"/>
    </location>
</feature>
<dbReference type="GO" id="GO:0005829">
    <property type="term" value="C:cytosol"/>
    <property type="evidence" value="ECO:0007669"/>
    <property type="project" value="TreeGrafter"/>
</dbReference>
<protein>
    <submittedName>
        <fullName evidence="4">Phosphoglycerate mutase</fullName>
    </submittedName>
</protein>
<dbReference type="RefSeq" id="WP_114087061.1">
    <property type="nucleotide sequence ID" value="NZ_JPWH01000002.1"/>
</dbReference>
<reference evidence="4 5" key="1">
    <citation type="submission" date="2014-07" db="EMBL/GenBank/DDBJ databases">
        <title>Draft genome sequence of Thalassospira profundimaris S25-3-2.</title>
        <authorList>
            <person name="Lai Q."/>
            <person name="Shao Z."/>
        </authorList>
    </citation>
    <scope>NUCLEOTIDE SEQUENCE [LARGE SCALE GENOMIC DNA]</scope>
    <source>
        <strain evidence="4 5">S25-3-2</strain>
    </source>
</reference>
<dbReference type="GO" id="GO:0004331">
    <property type="term" value="F:fructose-2,6-bisphosphate 2-phosphatase activity"/>
    <property type="evidence" value="ECO:0007669"/>
    <property type="project" value="TreeGrafter"/>
</dbReference>
<dbReference type="InterPro" id="IPR051695">
    <property type="entry name" value="Phosphoglycerate_Mutase"/>
</dbReference>
<dbReference type="OrthoDB" id="9781415at2"/>
<evidence type="ECO:0000256" key="3">
    <source>
        <dbReference type="PIRSR" id="PIRSR613078-2"/>
    </source>
</evidence>
<dbReference type="InterPro" id="IPR013078">
    <property type="entry name" value="His_Pase_superF_clade-1"/>
</dbReference>
<dbReference type="AlphaFoldDB" id="A0A367XLH3"/>
<feature type="binding site" evidence="3">
    <location>
        <begin position="19"/>
        <end position="26"/>
    </location>
    <ligand>
        <name>substrate</name>
    </ligand>
</feature>
<dbReference type="Pfam" id="PF00300">
    <property type="entry name" value="His_Phos_1"/>
    <property type="match status" value="1"/>
</dbReference>
<dbReference type="Proteomes" id="UP000252517">
    <property type="component" value="Unassembled WGS sequence"/>
</dbReference>
<gene>
    <name evidence="4" type="ORF">TH25_03775</name>
</gene>
<dbReference type="InterPro" id="IPR029033">
    <property type="entry name" value="His_PPase_superfam"/>
</dbReference>
<dbReference type="SUPFAM" id="SSF53254">
    <property type="entry name" value="Phosphoglycerate mutase-like"/>
    <property type="match status" value="1"/>
</dbReference>